<dbReference type="PANTHER" id="PTHR47197">
    <property type="entry name" value="PROTEIN NIRF"/>
    <property type="match status" value="1"/>
</dbReference>
<name>A0AAE9YUZ8_9GAMM</name>
<reference evidence="2 3" key="2">
    <citation type="journal article" date="2022" name="Mar. Drugs">
        <title>Bioassay-Guided Fractionation Leads to the Detection of Cholic Acid Generated by the Rare Thalassomonas sp.</title>
        <authorList>
            <person name="Pheiffer F."/>
            <person name="Schneider Y.K."/>
            <person name="Hansen E.H."/>
            <person name="Andersen J.H."/>
            <person name="Isaksson J."/>
            <person name="Busche T."/>
            <person name="R C."/>
            <person name="Kalinowski J."/>
            <person name="Zyl L.V."/>
            <person name="Trindade M."/>
        </authorList>
    </citation>
    <scope>NUCLEOTIDE SEQUENCE [LARGE SCALE GENOMIC DNA]</scope>
    <source>
        <strain evidence="2 3">A5K-106</strain>
    </source>
</reference>
<protein>
    <recommendedName>
        <fullName evidence="4">Cytochrome D1</fullName>
    </recommendedName>
</protein>
<proteinExistence type="predicted"/>
<evidence type="ECO:0000256" key="1">
    <source>
        <dbReference type="SAM" id="SignalP"/>
    </source>
</evidence>
<dbReference type="Proteomes" id="UP000032568">
    <property type="component" value="Chromosome"/>
</dbReference>
<dbReference type="InterPro" id="IPR015943">
    <property type="entry name" value="WD40/YVTN_repeat-like_dom_sf"/>
</dbReference>
<keyword evidence="1" id="KW-0732">Signal</keyword>
<reference evidence="2 3" key="1">
    <citation type="journal article" date="2015" name="Genome Announc.">
        <title>Draft Genome Sequences of Marine Isolates of Thalassomonas viridans and Thalassomonas actiniarum.</title>
        <authorList>
            <person name="Olonade I."/>
            <person name="van Zyl L.J."/>
            <person name="Trindade M."/>
        </authorList>
    </citation>
    <scope>NUCLEOTIDE SEQUENCE [LARGE SCALE GENOMIC DNA]</scope>
    <source>
        <strain evidence="2 3">A5K-106</strain>
    </source>
</reference>
<gene>
    <name evidence="2" type="ORF">SG35_013975</name>
</gene>
<feature type="signal peptide" evidence="1">
    <location>
        <begin position="1"/>
        <end position="34"/>
    </location>
</feature>
<dbReference type="AlphaFoldDB" id="A0AAE9YUZ8"/>
<dbReference type="KEGG" id="tact:SG35_013975"/>
<dbReference type="InterPro" id="IPR051200">
    <property type="entry name" value="Host-pathogen_enzymatic-act"/>
</dbReference>
<dbReference type="SUPFAM" id="SSF51004">
    <property type="entry name" value="C-terminal (heme d1) domain of cytochrome cd1-nitrite reductase"/>
    <property type="match status" value="1"/>
</dbReference>
<dbReference type="InterPro" id="IPR011048">
    <property type="entry name" value="Haem_d1_sf"/>
</dbReference>
<evidence type="ECO:0008006" key="4">
    <source>
        <dbReference type="Google" id="ProtNLM"/>
    </source>
</evidence>
<dbReference type="EMBL" id="CP059735">
    <property type="protein sequence ID" value="WDE01626.1"/>
    <property type="molecule type" value="Genomic_DNA"/>
</dbReference>
<accession>A0AAE9YUZ8</accession>
<keyword evidence="3" id="KW-1185">Reference proteome</keyword>
<organism evidence="2 3">
    <name type="scientific">Thalassomonas actiniarum</name>
    <dbReference type="NCBI Taxonomy" id="485447"/>
    <lineage>
        <taxon>Bacteria</taxon>
        <taxon>Pseudomonadati</taxon>
        <taxon>Pseudomonadota</taxon>
        <taxon>Gammaproteobacteria</taxon>
        <taxon>Alteromonadales</taxon>
        <taxon>Colwelliaceae</taxon>
        <taxon>Thalassomonas</taxon>
    </lineage>
</organism>
<dbReference type="RefSeq" id="WP_044832806.1">
    <property type="nucleotide sequence ID" value="NZ_CP059735.1"/>
</dbReference>
<sequence length="653" mass="70922">MDKLLMLSLVKPLNKLLKKALVTMFAMFFALVLADVANASAIVQNGIKVDFSLSALQQQTSQGKEKIPEVVFADTDAVFNFTITDGSGAPVSGVYPAGWMQRRAESIPNTPASCKNMVKSFIGGSLLAQPTVNLNTYYVLVLNQDASISVVDPLFHFGGSNLLTMVALSSPGFDWQLAGLRQRLFVSLPKSRRLAVIDSQSFQVTTEMKIPGIPKAMALQQDQHYLWLAYEGRQEMQAGQATGQGVLVIDTRTLELVADFPLGVGPHHFAFSGDDQYAFIAAEGADQLTVIDVGGLRLVKTLPSGDNPVSLAYSRAADAVYISHRGDGTVISVNASSLAVNQVISLEPGISDLAFAPNGRHGVVVNPVNDHVYILDSLNDKITKQGKVEQGPDQVNFSDTLAYIRHRGSETVLMIPMDAIVDEEVSLQVVDFPGGEQGFGLATTPAPGIIQAPGENAVLIAHPRDKQIYYYKEGMAAPMGSFKNFSRSARAVIAVDRSLQEISAGEYQTVGRLAEAGTYDVAFFLESPRVVHCFEVRVKPEAEQEENRLLQVAASLVQKQQAQPLKAQQSTALTFKLVDASSKAPIEGLKELSSLTVLVPGVWKSRSKVTELGQGLYRINWQAPQSGAYYIQLLADWQAMKMQAPRQMMLEVM</sequence>
<feature type="chain" id="PRO_5042064658" description="Cytochrome D1" evidence="1">
    <location>
        <begin position="35"/>
        <end position="653"/>
    </location>
</feature>
<evidence type="ECO:0000313" key="3">
    <source>
        <dbReference type="Proteomes" id="UP000032568"/>
    </source>
</evidence>
<evidence type="ECO:0000313" key="2">
    <source>
        <dbReference type="EMBL" id="WDE01626.1"/>
    </source>
</evidence>
<dbReference type="PANTHER" id="PTHR47197:SF3">
    <property type="entry name" value="DIHYDRO-HEME D1 DEHYDROGENASE"/>
    <property type="match status" value="1"/>
</dbReference>
<dbReference type="Gene3D" id="2.130.10.10">
    <property type="entry name" value="YVTN repeat-like/Quinoprotein amine dehydrogenase"/>
    <property type="match status" value="1"/>
</dbReference>